<proteinExistence type="predicted"/>
<dbReference type="RefSeq" id="WP_114611392.1">
    <property type="nucleotide sequence ID" value="NZ_QFWX01000001.1"/>
</dbReference>
<evidence type="ECO:0000313" key="3">
    <source>
        <dbReference type="Proteomes" id="UP000253987"/>
    </source>
</evidence>
<evidence type="ECO:0000256" key="1">
    <source>
        <dbReference type="SAM" id="SignalP"/>
    </source>
</evidence>
<sequence>MRRTLRILIGTTALLPMALAAELNHLPQPWRQEAVVMGADEPDNEERYLHELSFQHSQPAPSVIDNGIRGTGGSVGSRRLYLDFRFRQDFGFNENHQGFLLDIQRSEDFDGSYDRQLVGFRHQLTDATEVWLQGDVFPDKSRSDIYFSGRHSFSNESWIHGSWILPDAYFNSKTRSDDAFVDPAQSFFVQWHQPAAQQQLGTTASVTYSPPSTFDSREESLVVENETLRGALTHQLRRGHWSLRAELSGEYTRRHYTLDERPGTIPTSRDHISFDVEAVHKNHRLQPGIGLHYFYLREQGYTGRDLDEIADVRRREPTVSGRFRLPLTPAVTLTPAIYLSVPDIDQTYSESDDENHHGFTGKFALPFEIVLSREESAILTLAPTFYLHKAAFGGGNLQLHWPM</sequence>
<dbReference type="EMBL" id="QFWX01000001">
    <property type="protein sequence ID" value="PXX93465.1"/>
    <property type="molecule type" value="Genomic_DNA"/>
</dbReference>
<comment type="caution">
    <text evidence="2">The sequence shown here is derived from an EMBL/GenBank/DDBJ whole genome shotgun (WGS) entry which is preliminary data.</text>
</comment>
<keyword evidence="1" id="KW-0732">Signal</keyword>
<protein>
    <recommendedName>
        <fullName evidence="4">Alginate export domain-containing protein</fullName>
    </recommendedName>
</protein>
<accession>A0A2V3ZPM1</accession>
<name>A0A2V3ZPM1_9GAMM</name>
<dbReference type="AlphaFoldDB" id="A0A2V3ZPM1"/>
<reference evidence="2 3" key="2">
    <citation type="submission" date="2018-06" db="EMBL/GenBank/DDBJ databases">
        <title>Marinobactersediminissp. nov, a moderately halophilic bacterium isolated from marine solar saltern.</title>
        <authorList>
            <person name="Zhang Y."/>
        </authorList>
    </citation>
    <scope>NUCLEOTIDE SEQUENCE [LARGE SCALE GENOMIC DNA]</scope>
    <source>
        <strain evidence="2 3">F01</strain>
    </source>
</reference>
<organism evidence="2 3">
    <name type="scientific">Marinobacter vulgaris</name>
    <dbReference type="NCBI Taxonomy" id="1928331"/>
    <lineage>
        <taxon>Bacteria</taxon>
        <taxon>Pseudomonadati</taxon>
        <taxon>Pseudomonadota</taxon>
        <taxon>Gammaproteobacteria</taxon>
        <taxon>Pseudomonadales</taxon>
        <taxon>Marinobacteraceae</taxon>
        <taxon>Marinobacter</taxon>
    </lineage>
</organism>
<gene>
    <name evidence="2" type="ORF">DIT71_01285</name>
</gene>
<evidence type="ECO:0008006" key="4">
    <source>
        <dbReference type="Google" id="ProtNLM"/>
    </source>
</evidence>
<reference evidence="3" key="1">
    <citation type="submission" date="2018-05" db="EMBL/GenBank/DDBJ databases">
        <authorList>
            <person name="Lu D."/>
        </authorList>
    </citation>
    <scope>NUCLEOTIDE SEQUENCE [LARGE SCALE GENOMIC DNA]</scope>
    <source>
        <strain evidence="3">F01</strain>
    </source>
</reference>
<feature type="chain" id="PRO_5015893166" description="Alginate export domain-containing protein" evidence="1">
    <location>
        <begin position="21"/>
        <end position="403"/>
    </location>
</feature>
<feature type="signal peptide" evidence="1">
    <location>
        <begin position="1"/>
        <end position="20"/>
    </location>
</feature>
<keyword evidence="3" id="KW-1185">Reference proteome</keyword>
<dbReference type="OrthoDB" id="6189192at2"/>
<evidence type="ECO:0000313" key="2">
    <source>
        <dbReference type="EMBL" id="PXX93465.1"/>
    </source>
</evidence>
<dbReference type="Proteomes" id="UP000253987">
    <property type="component" value="Unassembled WGS sequence"/>
</dbReference>